<organism evidence="2 3">
    <name type="scientific">Cryptococcus depauperatus CBS 7841</name>
    <dbReference type="NCBI Taxonomy" id="1295531"/>
    <lineage>
        <taxon>Eukaryota</taxon>
        <taxon>Fungi</taxon>
        <taxon>Dikarya</taxon>
        <taxon>Basidiomycota</taxon>
        <taxon>Agaricomycotina</taxon>
        <taxon>Tremellomycetes</taxon>
        <taxon>Tremellales</taxon>
        <taxon>Cryptococcaceae</taxon>
        <taxon>Cryptococcus</taxon>
    </lineage>
</organism>
<reference evidence="2" key="2">
    <citation type="journal article" date="2022" name="Elife">
        <title>Obligate sexual reproduction of a homothallic fungus closely related to the Cryptococcus pathogenic species complex.</title>
        <authorList>
            <person name="Passer A.R."/>
            <person name="Clancey S.A."/>
            <person name="Shea T."/>
            <person name="David-Palma M."/>
            <person name="Averette A.F."/>
            <person name="Boekhout T."/>
            <person name="Porcel B.M."/>
            <person name="Nowrousian M."/>
            <person name="Cuomo C.A."/>
            <person name="Sun S."/>
            <person name="Heitman J."/>
            <person name="Coelho M.A."/>
        </authorList>
    </citation>
    <scope>NUCLEOTIDE SEQUENCE</scope>
    <source>
        <strain evidence="2">CBS 7841</strain>
    </source>
</reference>
<dbReference type="GO" id="GO:0006631">
    <property type="term" value="P:fatty acid metabolic process"/>
    <property type="evidence" value="ECO:0007669"/>
    <property type="project" value="TreeGrafter"/>
</dbReference>
<dbReference type="PANTHER" id="PTHR21052:SF0">
    <property type="entry name" value="ALPHA-KETOGLUTARATE-DEPENDENT DIOXYGENASE ALKB HOMOLOG 7, MITOCHONDRIAL"/>
    <property type="match status" value="1"/>
</dbReference>
<dbReference type="EMBL" id="CP143784">
    <property type="protein sequence ID" value="WVN85576.1"/>
    <property type="molecule type" value="Genomic_DNA"/>
</dbReference>
<keyword evidence="3" id="KW-1185">Reference proteome</keyword>
<feature type="compositionally biased region" description="Basic and acidic residues" evidence="1">
    <location>
        <begin position="85"/>
        <end position="96"/>
    </location>
</feature>
<evidence type="ECO:0000313" key="3">
    <source>
        <dbReference type="Proteomes" id="UP000094043"/>
    </source>
</evidence>
<evidence type="ECO:0000256" key="1">
    <source>
        <dbReference type="SAM" id="MobiDB-lite"/>
    </source>
</evidence>
<dbReference type="GO" id="GO:0005759">
    <property type="term" value="C:mitochondrial matrix"/>
    <property type="evidence" value="ECO:0007669"/>
    <property type="project" value="TreeGrafter"/>
</dbReference>
<dbReference type="InterPro" id="IPR032870">
    <property type="entry name" value="ALKBH7-like"/>
</dbReference>
<feature type="region of interest" description="Disordered" evidence="1">
    <location>
        <begin position="77"/>
        <end position="98"/>
    </location>
</feature>
<dbReference type="Gene3D" id="2.60.120.590">
    <property type="entry name" value="Alpha-ketoglutarate-dependent dioxygenase AlkB-like"/>
    <property type="match status" value="1"/>
</dbReference>
<dbReference type="Proteomes" id="UP000094043">
    <property type="component" value="Chromosome 1"/>
</dbReference>
<sequence>MGIFQFTRHLATQKTSSAPLTLQSLSPFIRSRHPPSSVALVRPDDFIFYPNYLSEEEQEVLIGLGLWKLERSGTVSERRSRRRKKTEEEGEKHREAQSGLQRLFSGNYGFEQGHYDSEDGDDGWDVRLSSGSVYIQRDCVRYNYEHAILPYGHEGSIWDGKRLEKGHRLSIMVRDAPTRSEGL</sequence>
<dbReference type="KEGG" id="cdep:91084938"/>
<dbReference type="GO" id="GO:0016706">
    <property type="term" value="F:2-oxoglutarate-dependent dioxygenase activity"/>
    <property type="evidence" value="ECO:0007669"/>
    <property type="project" value="TreeGrafter"/>
</dbReference>
<dbReference type="RefSeq" id="XP_066066276.1">
    <property type="nucleotide sequence ID" value="XM_066210179.1"/>
</dbReference>
<dbReference type="GO" id="GO:0006974">
    <property type="term" value="P:DNA damage response"/>
    <property type="evidence" value="ECO:0007669"/>
    <property type="project" value="InterPro"/>
</dbReference>
<evidence type="ECO:0000313" key="2">
    <source>
        <dbReference type="EMBL" id="WVN85576.1"/>
    </source>
</evidence>
<dbReference type="AlphaFoldDB" id="A0AAJ8LZE4"/>
<dbReference type="InterPro" id="IPR037151">
    <property type="entry name" value="AlkB-like_sf"/>
</dbReference>
<protein>
    <recommendedName>
        <fullName evidence="4">Cytoplasmic protein</fullName>
    </recommendedName>
</protein>
<dbReference type="PANTHER" id="PTHR21052">
    <property type="entry name" value="SPERMATOGENESIS ASSOCIATED 11-RELATED"/>
    <property type="match status" value="1"/>
</dbReference>
<gene>
    <name evidence="2" type="ORF">L203_100724</name>
</gene>
<reference evidence="2" key="3">
    <citation type="submission" date="2024-01" db="EMBL/GenBank/DDBJ databases">
        <authorList>
            <person name="Coelho M.A."/>
            <person name="David-Palma M."/>
            <person name="Shea T."/>
            <person name="Sun S."/>
            <person name="Cuomo C.A."/>
            <person name="Heitman J."/>
        </authorList>
    </citation>
    <scope>NUCLEOTIDE SEQUENCE</scope>
    <source>
        <strain evidence="2">CBS 7841</strain>
    </source>
</reference>
<proteinExistence type="predicted"/>
<accession>A0AAJ8LZE4</accession>
<reference evidence="2" key="1">
    <citation type="submission" date="2016-06" db="EMBL/GenBank/DDBJ databases">
        <authorList>
            <person name="Cuomo C."/>
            <person name="Litvintseva A."/>
            <person name="Heitman J."/>
            <person name="Chen Y."/>
            <person name="Sun S."/>
            <person name="Springer D."/>
            <person name="Dromer F."/>
            <person name="Young S."/>
            <person name="Zeng Q."/>
            <person name="Chapman S."/>
            <person name="Gujja S."/>
            <person name="Saif S."/>
            <person name="Birren B."/>
        </authorList>
    </citation>
    <scope>NUCLEOTIDE SEQUENCE</scope>
    <source>
        <strain evidence="2">CBS 7841</strain>
    </source>
</reference>
<evidence type="ECO:0008006" key="4">
    <source>
        <dbReference type="Google" id="ProtNLM"/>
    </source>
</evidence>
<dbReference type="GeneID" id="91084938"/>
<name>A0AAJ8LZE4_9TREE</name>